<evidence type="ECO:0000256" key="4">
    <source>
        <dbReference type="ARBA" id="ARBA00023136"/>
    </source>
</evidence>
<proteinExistence type="predicted"/>
<gene>
    <name evidence="6" type="ORF">MB2181_01355</name>
</gene>
<keyword evidence="7" id="KW-1185">Reference proteome</keyword>
<organism evidence="6 7">
    <name type="scientific">Methylophilales bacterium HTCC2181</name>
    <dbReference type="NCBI Taxonomy" id="383631"/>
    <lineage>
        <taxon>Bacteria</taxon>
        <taxon>Pseudomonadati</taxon>
        <taxon>Pseudomonadota</taxon>
        <taxon>Betaproteobacteria</taxon>
        <taxon>Nitrosomonadales</taxon>
        <taxon>OM43 clade</taxon>
    </lineage>
</organism>
<dbReference type="GO" id="GO:0016020">
    <property type="term" value="C:membrane"/>
    <property type="evidence" value="ECO:0007669"/>
    <property type="project" value="UniProtKB-SubCell"/>
</dbReference>
<comment type="subcellular location">
    <subcellularLocation>
        <location evidence="1">Membrane</location>
        <topology evidence="1">Multi-pass membrane protein</topology>
    </subcellularLocation>
</comment>
<accession>A0P568</accession>
<feature type="transmembrane region" description="Helical" evidence="5">
    <location>
        <begin position="75"/>
        <end position="92"/>
    </location>
</feature>
<dbReference type="InterPro" id="IPR032808">
    <property type="entry name" value="DoxX"/>
</dbReference>
<keyword evidence="2 5" id="KW-0812">Transmembrane</keyword>
<sequence>MKIFFSLIARVFLASIFLVGVLLLLNNLLSTPNGYGIYQDMLGARGVPGIFAPISIAVQLIAGTTLILGYKTQTSAYVLSVYASIWALIYLVNSLAGQPLILQVLQYLAISGGLLHLAINPMTGYSLDNLCNKKKK</sequence>
<comment type="caution">
    <text evidence="6">The sequence shown here is derived from an EMBL/GenBank/DDBJ whole genome shotgun (WGS) entry which is preliminary data.</text>
</comment>
<name>A0P568_9PROT</name>
<dbReference type="OrthoDB" id="8536861at2"/>
<evidence type="ECO:0000313" key="6">
    <source>
        <dbReference type="EMBL" id="EAV46678.1"/>
    </source>
</evidence>
<evidence type="ECO:0000256" key="3">
    <source>
        <dbReference type="ARBA" id="ARBA00022989"/>
    </source>
</evidence>
<feature type="transmembrane region" description="Helical" evidence="5">
    <location>
        <begin position="49"/>
        <end position="68"/>
    </location>
</feature>
<dbReference type="Pfam" id="PF07681">
    <property type="entry name" value="DoxX"/>
    <property type="match status" value="1"/>
</dbReference>
<keyword evidence="4 5" id="KW-0472">Membrane</keyword>
<evidence type="ECO:0008006" key="8">
    <source>
        <dbReference type="Google" id="ProtNLM"/>
    </source>
</evidence>
<feature type="transmembrane region" description="Helical" evidence="5">
    <location>
        <begin position="104"/>
        <end position="127"/>
    </location>
</feature>
<protein>
    <recommendedName>
        <fullName evidence="8">DoxX family protein</fullName>
    </recommendedName>
</protein>
<evidence type="ECO:0000256" key="2">
    <source>
        <dbReference type="ARBA" id="ARBA00022692"/>
    </source>
</evidence>
<dbReference type="EMBL" id="AAUX01000001">
    <property type="protein sequence ID" value="EAV46678.1"/>
    <property type="molecule type" value="Genomic_DNA"/>
</dbReference>
<evidence type="ECO:0000256" key="1">
    <source>
        <dbReference type="ARBA" id="ARBA00004141"/>
    </source>
</evidence>
<dbReference type="Proteomes" id="UP000054262">
    <property type="component" value="Unassembled WGS sequence"/>
</dbReference>
<evidence type="ECO:0000256" key="5">
    <source>
        <dbReference type="SAM" id="Phobius"/>
    </source>
</evidence>
<evidence type="ECO:0000313" key="7">
    <source>
        <dbReference type="Proteomes" id="UP000054262"/>
    </source>
</evidence>
<feature type="transmembrane region" description="Helical" evidence="5">
    <location>
        <begin position="7"/>
        <end position="29"/>
    </location>
</feature>
<dbReference type="AlphaFoldDB" id="A0P568"/>
<reference evidence="6 7" key="1">
    <citation type="submission" date="2006-11" db="EMBL/GenBank/DDBJ databases">
        <authorList>
            <person name="Giovannoni S."/>
            <person name="Vergin K."/>
            <person name="Ferriera S."/>
            <person name="Johnson J."/>
            <person name="Kravitz S."/>
            <person name="Beeson K."/>
            <person name="Sutton G."/>
            <person name="Rogers Y.-H."/>
            <person name="Friedman R."/>
            <person name="Frazier M."/>
            <person name="Venter J.C."/>
        </authorList>
    </citation>
    <scope>NUCLEOTIDE SEQUENCE [LARGE SCALE GENOMIC DNA]</scope>
    <source>
        <strain evidence="6 7">HTCC2181</strain>
    </source>
</reference>
<keyword evidence="3 5" id="KW-1133">Transmembrane helix</keyword>